<comment type="cofactor">
    <cofactor evidence="1">
        <name>Mg(2+)</name>
        <dbReference type="ChEBI" id="CHEBI:18420"/>
    </cofactor>
</comment>
<keyword evidence="6" id="KW-0460">Magnesium</keyword>
<dbReference type="RefSeq" id="WP_209850064.1">
    <property type="nucleotide sequence ID" value="NZ_JAGGJV010000002.1"/>
</dbReference>
<dbReference type="InterPro" id="IPR002716">
    <property type="entry name" value="PIN_dom"/>
</dbReference>
<dbReference type="Pfam" id="PF01850">
    <property type="entry name" value="PIN"/>
    <property type="match status" value="1"/>
</dbReference>
<sequence>MIVLDTNVISELQGRRHSERILRWLDAYDSEAVFLTAIAMAEIHFSIALLDQGARRENLHQTFMRIENEFSGRILSFSQTAAARYGAIAAHRQKAGKSIETKDAMIAAICLSHDATLATRNVKDFEGLDLKLVNPFEEA</sequence>
<dbReference type="CDD" id="cd18731">
    <property type="entry name" value="PIN_NgFitB-like"/>
    <property type="match status" value="1"/>
</dbReference>
<evidence type="ECO:0000256" key="7">
    <source>
        <dbReference type="ARBA" id="ARBA00038093"/>
    </source>
</evidence>
<keyword evidence="10" id="KW-1185">Reference proteome</keyword>
<dbReference type="EMBL" id="JAGGJV010000002">
    <property type="protein sequence ID" value="MBP1858073.1"/>
    <property type="molecule type" value="Genomic_DNA"/>
</dbReference>
<keyword evidence="5" id="KW-0378">Hydrolase</keyword>
<keyword evidence="4" id="KW-0479">Metal-binding</keyword>
<evidence type="ECO:0000259" key="8">
    <source>
        <dbReference type="Pfam" id="PF01850"/>
    </source>
</evidence>
<dbReference type="SUPFAM" id="SSF88723">
    <property type="entry name" value="PIN domain-like"/>
    <property type="match status" value="1"/>
</dbReference>
<organism evidence="9 10">
    <name type="scientific">Rhizobium herbae</name>
    <dbReference type="NCBI Taxonomy" id="508661"/>
    <lineage>
        <taxon>Bacteria</taxon>
        <taxon>Pseudomonadati</taxon>
        <taxon>Pseudomonadota</taxon>
        <taxon>Alphaproteobacteria</taxon>
        <taxon>Hyphomicrobiales</taxon>
        <taxon>Rhizobiaceae</taxon>
        <taxon>Rhizobium/Agrobacterium group</taxon>
        <taxon>Rhizobium</taxon>
    </lineage>
</organism>
<dbReference type="Gene3D" id="3.40.50.1010">
    <property type="entry name" value="5'-nuclease"/>
    <property type="match status" value="1"/>
</dbReference>
<dbReference type="Proteomes" id="UP000823786">
    <property type="component" value="Unassembled WGS sequence"/>
</dbReference>
<evidence type="ECO:0000256" key="4">
    <source>
        <dbReference type="ARBA" id="ARBA00022723"/>
    </source>
</evidence>
<reference evidence="9 10" key="1">
    <citation type="submission" date="2021-03" db="EMBL/GenBank/DDBJ databases">
        <title>Genomic Encyclopedia of Type Strains, Phase IV (KMG-IV): sequencing the most valuable type-strain genomes for metagenomic binning, comparative biology and taxonomic classification.</title>
        <authorList>
            <person name="Goeker M."/>
        </authorList>
    </citation>
    <scope>NUCLEOTIDE SEQUENCE [LARGE SCALE GENOMIC DNA]</scope>
    <source>
        <strain evidence="9 10">DSM 26427</strain>
    </source>
</reference>
<evidence type="ECO:0000256" key="3">
    <source>
        <dbReference type="ARBA" id="ARBA00022722"/>
    </source>
</evidence>
<evidence type="ECO:0000313" key="9">
    <source>
        <dbReference type="EMBL" id="MBP1858073.1"/>
    </source>
</evidence>
<protein>
    <submittedName>
        <fullName evidence="9">Nucleic acid-binding protein</fullName>
    </submittedName>
</protein>
<dbReference type="InterPro" id="IPR050556">
    <property type="entry name" value="Type_II_TA_system_RNase"/>
</dbReference>
<comment type="caution">
    <text evidence="9">The sequence shown here is derived from an EMBL/GenBank/DDBJ whole genome shotgun (WGS) entry which is preliminary data.</text>
</comment>
<gene>
    <name evidence="9" type="ORF">J2Z75_001569</name>
</gene>
<evidence type="ECO:0000313" key="10">
    <source>
        <dbReference type="Proteomes" id="UP000823786"/>
    </source>
</evidence>
<keyword evidence="2" id="KW-1277">Toxin-antitoxin system</keyword>
<evidence type="ECO:0000256" key="1">
    <source>
        <dbReference type="ARBA" id="ARBA00001946"/>
    </source>
</evidence>
<accession>A0ABS4EJF9</accession>
<evidence type="ECO:0000256" key="6">
    <source>
        <dbReference type="ARBA" id="ARBA00022842"/>
    </source>
</evidence>
<feature type="domain" description="PIN" evidence="8">
    <location>
        <begin position="2"/>
        <end position="121"/>
    </location>
</feature>
<keyword evidence="3" id="KW-0540">Nuclease</keyword>
<comment type="similarity">
    <text evidence="7">Belongs to the PINc/VapC protein family.</text>
</comment>
<dbReference type="InterPro" id="IPR029060">
    <property type="entry name" value="PIN-like_dom_sf"/>
</dbReference>
<proteinExistence type="inferred from homology"/>
<name>A0ABS4EJF9_9HYPH</name>
<evidence type="ECO:0000256" key="5">
    <source>
        <dbReference type="ARBA" id="ARBA00022801"/>
    </source>
</evidence>
<dbReference type="PANTHER" id="PTHR33653:SF1">
    <property type="entry name" value="RIBONUCLEASE VAPC2"/>
    <property type="match status" value="1"/>
</dbReference>
<dbReference type="PANTHER" id="PTHR33653">
    <property type="entry name" value="RIBONUCLEASE VAPC2"/>
    <property type="match status" value="1"/>
</dbReference>
<evidence type="ECO:0000256" key="2">
    <source>
        <dbReference type="ARBA" id="ARBA00022649"/>
    </source>
</evidence>